<sequence>MHVRLGIIGKTNTGKTTFFNAATMQSAEVSTYPFTTKQPNYGVAHVITHCVCKELGVKDNPRNSLCIEGYRHIPIELIDLPGLIKGAWAGKGLGNQFLNIASQADALIHIVDASGSVDEEGRLTEPGTGNPLADVYDINEELVLWLTKLIERQEDKISRNLKSGKPLPEVMADLLQGARINQEHIQTALKQSGLERKDFENWTPMDDRKFAEVLLDVAKPMIIVANKMDLEPAQENYEILRDQLVNKIVVPASAEAELTLKRAVQKGLIKYVPGEEVFQIIDESQLTEKQQWALDFIDKKILGEYMGTGVQFALNVCVFKLLRMNAVYPVSDPTKFSDKSGNVLPDVYLMPSGATVRDLARAIHSELEKGLLYAVDARLGIRLPNDYQLKDRDVLTIVSATRKG</sequence>
<dbReference type="Pfam" id="PF01926">
    <property type="entry name" value="MMR_HSR1"/>
    <property type="match status" value="1"/>
</dbReference>
<dbReference type="PROSITE" id="PS51710">
    <property type="entry name" value="G_OBG"/>
    <property type="match status" value="1"/>
</dbReference>
<dbReference type="PROSITE" id="PS00905">
    <property type="entry name" value="GTP1_OBG"/>
    <property type="match status" value="1"/>
</dbReference>
<keyword evidence="2" id="KW-0342">GTP-binding</keyword>
<dbReference type="PRINTS" id="PR00326">
    <property type="entry name" value="GTP1OBG"/>
</dbReference>
<dbReference type="InterPro" id="IPR012675">
    <property type="entry name" value="Beta-grasp_dom_sf"/>
</dbReference>
<dbReference type="Proteomes" id="UP000608579">
    <property type="component" value="Unassembled WGS sequence"/>
</dbReference>
<dbReference type="InterPro" id="IPR013646">
    <property type="entry name" value="YGR210-like_G4"/>
</dbReference>
<dbReference type="InterPro" id="IPR031167">
    <property type="entry name" value="G_OBG"/>
</dbReference>
<dbReference type="Pfam" id="PF08438">
    <property type="entry name" value="YGR210-like_G4"/>
    <property type="match status" value="1"/>
</dbReference>
<dbReference type="GO" id="GO:0005525">
    <property type="term" value="F:GTP binding"/>
    <property type="evidence" value="ECO:0007669"/>
    <property type="project" value="UniProtKB-KW"/>
</dbReference>
<organism evidence="4 5">
    <name type="scientific">Caldiarchaeum subterraneum</name>
    <dbReference type="NCBI Taxonomy" id="311458"/>
    <lineage>
        <taxon>Archaea</taxon>
        <taxon>Nitrososphaerota</taxon>
        <taxon>Candidatus Caldarchaeales</taxon>
        <taxon>Candidatus Caldarchaeaceae</taxon>
        <taxon>Candidatus Caldarchaeum</taxon>
    </lineage>
</organism>
<comment type="caution">
    <text evidence="4">The sequence shown here is derived from an EMBL/GenBank/DDBJ whole genome shotgun (WGS) entry which is preliminary data.</text>
</comment>
<accession>A0A833E9X5</accession>
<evidence type="ECO:0000313" key="4">
    <source>
        <dbReference type="EMBL" id="HIQ29190.1"/>
    </source>
</evidence>
<name>A0A833E9X5_CALS0</name>
<evidence type="ECO:0000256" key="1">
    <source>
        <dbReference type="ARBA" id="ARBA00022741"/>
    </source>
</evidence>
<dbReference type="InterPro" id="IPR012676">
    <property type="entry name" value="TGS-like"/>
</dbReference>
<dbReference type="InterPro" id="IPR006074">
    <property type="entry name" value="GTP1-OBG_CS"/>
</dbReference>
<reference evidence="4" key="1">
    <citation type="journal article" date="2020" name="ISME J.">
        <title>Gammaproteobacteria mediating utilization of methyl-, sulfur- and petroleum organic compounds in deep ocean hydrothermal plumes.</title>
        <authorList>
            <person name="Zhou Z."/>
            <person name="Liu Y."/>
            <person name="Pan J."/>
            <person name="Cron B.R."/>
            <person name="Toner B.M."/>
            <person name="Anantharaman K."/>
            <person name="Breier J.A."/>
            <person name="Dick G.J."/>
            <person name="Li M."/>
        </authorList>
    </citation>
    <scope>NUCLEOTIDE SEQUENCE</scope>
    <source>
        <strain evidence="4">SZUA-1515</strain>
    </source>
</reference>
<dbReference type="SUPFAM" id="SSF81271">
    <property type="entry name" value="TGS-like"/>
    <property type="match status" value="1"/>
</dbReference>
<dbReference type="SUPFAM" id="SSF52540">
    <property type="entry name" value="P-loop containing nucleoside triphosphate hydrolases"/>
    <property type="match status" value="1"/>
</dbReference>
<dbReference type="InterPro" id="IPR004095">
    <property type="entry name" value="TGS"/>
</dbReference>
<dbReference type="Gene3D" id="3.10.20.30">
    <property type="match status" value="1"/>
</dbReference>
<proteinExistence type="predicted"/>
<evidence type="ECO:0000256" key="2">
    <source>
        <dbReference type="ARBA" id="ARBA00023134"/>
    </source>
</evidence>
<dbReference type="Pfam" id="PF02824">
    <property type="entry name" value="TGS"/>
    <property type="match status" value="1"/>
</dbReference>
<evidence type="ECO:0000313" key="5">
    <source>
        <dbReference type="Proteomes" id="UP000608579"/>
    </source>
</evidence>
<dbReference type="PANTHER" id="PTHR23305:SF1">
    <property type="entry name" value="OBG-TYPE G DOMAIN-CONTAINING PROTEIN"/>
    <property type="match status" value="1"/>
</dbReference>
<gene>
    <name evidence="4" type="primary">ychF</name>
    <name evidence="4" type="ORF">EYH45_01350</name>
</gene>
<dbReference type="GO" id="GO:0016887">
    <property type="term" value="F:ATP hydrolysis activity"/>
    <property type="evidence" value="ECO:0007669"/>
    <property type="project" value="TreeGrafter"/>
</dbReference>
<dbReference type="Gene3D" id="3.40.50.300">
    <property type="entry name" value="P-loop containing nucleotide triphosphate hydrolases"/>
    <property type="match status" value="1"/>
</dbReference>
<protein>
    <submittedName>
        <fullName evidence="4">Redox-regulated ATPase YchF</fullName>
    </submittedName>
</protein>
<dbReference type="InterPro" id="IPR006073">
    <property type="entry name" value="GTP-bd"/>
</dbReference>
<feature type="domain" description="OBG-type G" evidence="3">
    <location>
        <begin position="3"/>
        <end position="272"/>
    </location>
</feature>
<dbReference type="Gene3D" id="1.10.8.470">
    <property type="match status" value="1"/>
</dbReference>
<dbReference type="EMBL" id="DQVM01000027">
    <property type="protein sequence ID" value="HIQ29190.1"/>
    <property type="molecule type" value="Genomic_DNA"/>
</dbReference>
<evidence type="ECO:0000259" key="3">
    <source>
        <dbReference type="PROSITE" id="PS51710"/>
    </source>
</evidence>
<dbReference type="AlphaFoldDB" id="A0A833E9X5"/>
<dbReference type="InterPro" id="IPR027417">
    <property type="entry name" value="P-loop_NTPase"/>
</dbReference>
<dbReference type="NCBIfam" id="NF007171">
    <property type="entry name" value="PRK09602.1"/>
    <property type="match status" value="1"/>
</dbReference>
<keyword evidence="1" id="KW-0547">Nucleotide-binding</keyword>
<dbReference type="CDD" id="cd01669">
    <property type="entry name" value="TGS_MJ1332_like"/>
    <property type="match status" value="1"/>
</dbReference>
<dbReference type="GO" id="GO:0005737">
    <property type="term" value="C:cytoplasm"/>
    <property type="evidence" value="ECO:0007669"/>
    <property type="project" value="TreeGrafter"/>
</dbReference>
<dbReference type="PANTHER" id="PTHR23305">
    <property type="entry name" value="OBG GTPASE FAMILY"/>
    <property type="match status" value="1"/>
</dbReference>